<dbReference type="Proteomes" id="UP000245489">
    <property type="component" value="Unassembled WGS sequence"/>
</dbReference>
<dbReference type="InterPro" id="IPR050306">
    <property type="entry name" value="PfkB_Carbo_kinase"/>
</dbReference>
<dbReference type="PROSITE" id="PS00584">
    <property type="entry name" value="PFKB_KINASES_2"/>
    <property type="match status" value="1"/>
</dbReference>
<dbReference type="RefSeq" id="WP_109744604.1">
    <property type="nucleotide sequence ID" value="NZ_QGGO01000027.1"/>
</dbReference>
<dbReference type="InterPro" id="IPR002173">
    <property type="entry name" value="Carboh/pur_kinase_PfkB_CS"/>
</dbReference>
<dbReference type="InterPro" id="IPR029056">
    <property type="entry name" value="Ribokinase-like"/>
</dbReference>
<dbReference type="OrthoDB" id="9813569at2"/>
<dbReference type="Gene3D" id="3.40.1190.20">
    <property type="match status" value="1"/>
</dbReference>
<keyword evidence="2" id="KW-0808">Transferase</keyword>
<comment type="caution">
    <text evidence="5">The sequence shown here is derived from an EMBL/GenBank/DDBJ whole genome shotgun (WGS) entry which is preliminary data.</text>
</comment>
<dbReference type="PANTHER" id="PTHR43085:SF57">
    <property type="entry name" value="CARBOHYDRATE KINASE PFKB DOMAIN-CONTAINING PROTEIN"/>
    <property type="match status" value="1"/>
</dbReference>
<dbReference type="PANTHER" id="PTHR43085">
    <property type="entry name" value="HEXOKINASE FAMILY MEMBER"/>
    <property type="match status" value="1"/>
</dbReference>
<gene>
    <name evidence="5" type="ORF">LV89_03935</name>
</gene>
<dbReference type="SUPFAM" id="SSF53613">
    <property type="entry name" value="Ribokinase-like"/>
    <property type="match status" value="1"/>
</dbReference>
<reference evidence="5 6" key="1">
    <citation type="submission" date="2018-05" db="EMBL/GenBank/DDBJ databases">
        <title>Genomic Encyclopedia of Archaeal and Bacterial Type Strains, Phase II (KMG-II): from individual species to whole genera.</title>
        <authorList>
            <person name="Goeker M."/>
        </authorList>
    </citation>
    <scope>NUCLEOTIDE SEQUENCE [LARGE SCALE GENOMIC DNA]</scope>
    <source>
        <strain evidence="5 6">DSM 22214</strain>
    </source>
</reference>
<evidence type="ECO:0000256" key="1">
    <source>
        <dbReference type="ARBA" id="ARBA00010688"/>
    </source>
</evidence>
<comment type="similarity">
    <text evidence="1">Belongs to the carbohydrate kinase PfkB family.</text>
</comment>
<dbReference type="GO" id="GO:0016301">
    <property type="term" value="F:kinase activity"/>
    <property type="evidence" value="ECO:0007669"/>
    <property type="project" value="UniProtKB-KW"/>
</dbReference>
<protein>
    <submittedName>
        <fullName evidence="5">Fructokinase</fullName>
    </submittedName>
</protein>
<dbReference type="EMBL" id="QGGO01000027">
    <property type="protein sequence ID" value="PWK19419.1"/>
    <property type="molecule type" value="Genomic_DNA"/>
</dbReference>
<dbReference type="CDD" id="cd01167">
    <property type="entry name" value="bac_FRK"/>
    <property type="match status" value="1"/>
</dbReference>
<feature type="domain" description="Carbohydrate kinase PfkB" evidence="4">
    <location>
        <begin position="23"/>
        <end position="286"/>
    </location>
</feature>
<dbReference type="Pfam" id="PF00294">
    <property type="entry name" value="PfkB"/>
    <property type="match status" value="1"/>
</dbReference>
<organism evidence="5 6">
    <name type="scientific">Arcicella aurantiaca</name>
    <dbReference type="NCBI Taxonomy" id="591202"/>
    <lineage>
        <taxon>Bacteria</taxon>
        <taxon>Pseudomonadati</taxon>
        <taxon>Bacteroidota</taxon>
        <taxon>Cytophagia</taxon>
        <taxon>Cytophagales</taxon>
        <taxon>Flectobacillaceae</taxon>
        <taxon>Arcicella</taxon>
    </lineage>
</organism>
<dbReference type="InterPro" id="IPR011611">
    <property type="entry name" value="PfkB_dom"/>
</dbReference>
<evidence type="ECO:0000259" key="4">
    <source>
        <dbReference type="Pfam" id="PF00294"/>
    </source>
</evidence>
<evidence type="ECO:0000313" key="6">
    <source>
        <dbReference type="Proteomes" id="UP000245489"/>
    </source>
</evidence>
<name>A0A316DQH6_9BACT</name>
<evidence type="ECO:0000256" key="2">
    <source>
        <dbReference type="ARBA" id="ARBA00022679"/>
    </source>
</evidence>
<evidence type="ECO:0000256" key="3">
    <source>
        <dbReference type="ARBA" id="ARBA00022777"/>
    </source>
</evidence>
<proteinExistence type="inferred from homology"/>
<dbReference type="AlphaFoldDB" id="A0A316DQH6"/>
<dbReference type="PROSITE" id="PS00583">
    <property type="entry name" value="PFKB_KINASES_1"/>
    <property type="match status" value="1"/>
</dbReference>
<evidence type="ECO:0000313" key="5">
    <source>
        <dbReference type="EMBL" id="PWK19419.1"/>
    </source>
</evidence>
<accession>A0A316DQH6</accession>
<sequence length="296" mass="32541">MPFNQNYICCFGEVLWDLLPSGKLPGGAPMNVATHLQNLGTPSVVISRVGNDELGDEIKTFLQDKNCTLDFIQTDESHPTGKVNVFLSEKHEATYEIVHPVAWDFISISPETIDLVKNAKGLIFGTLACRDTHTKNTLLALLEVAPLKIYDVNLRPPHYTQALVETFLHKADIVKMNEDELEIITNWYGFTEGNDEQKLSQLKDKFNLQTLIVTQGGDGAMVLAEQGFYKSNGFKVTVMDTIGSGDSFLAGFLTNYLAGKPIDYALTYACALGALVASHKGANPPIQEVDILEMIG</sequence>
<keyword evidence="3 5" id="KW-0418">Kinase</keyword>
<keyword evidence="6" id="KW-1185">Reference proteome</keyword>